<comment type="caution">
    <text evidence="1">The sequence shown here is derived from an EMBL/GenBank/DDBJ whole genome shotgun (WGS) entry which is preliminary data.</text>
</comment>
<dbReference type="EMBL" id="JBHSJB010000042">
    <property type="protein sequence ID" value="MFC5059590.1"/>
    <property type="molecule type" value="Genomic_DNA"/>
</dbReference>
<accession>A0ABV9YDB3</accession>
<organism evidence="1 2">
    <name type="scientific">Saccharothrix xinjiangensis</name>
    <dbReference type="NCBI Taxonomy" id="204798"/>
    <lineage>
        <taxon>Bacteria</taxon>
        <taxon>Bacillati</taxon>
        <taxon>Actinomycetota</taxon>
        <taxon>Actinomycetes</taxon>
        <taxon>Pseudonocardiales</taxon>
        <taxon>Pseudonocardiaceae</taxon>
        <taxon>Saccharothrix</taxon>
    </lineage>
</organism>
<proteinExistence type="predicted"/>
<evidence type="ECO:0000313" key="1">
    <source>
        <dbReference type="EMBL" id="MFC5059590.1"/>
    </source>
</evidence>
<reference evidence="2" key="1">
    <citation type="journal article" date="2019" name="Int. J. Syst. Evol. Microbiol.">
        <title>The Global Catalogue of Microorganisms (GCM) 10K type strain sequencing project: providing services to taxonomists for standard genome sequencing and annotation.</title>
        <authorList>
            <consortium name="The Broad Institute Genomics Platform"/>
            <consortium name="The Broad Institute Genome Sequencing Center for Infectious Disease"/>
            <person name="Wu L."/>
            <person name="Ma J."/>
        </authorList>
    </citation>
    <scope>NUCLEOTIDE SEQUENCE [LARGE SCALE GENOMIC DNA]</scope>
    <source>
        <strain evidence="2">KCTC 12848</strain>
    </source>
</reference>
<sequence length="315" mass="35553">MNPYEVPHLDVGSGKPLSPLKHRGHEDYYVAVDHSDEAFEQFKSKIGDASALKRDGRLVVVVGREHCGKTSLLNRCAAWVSGALTAEGNGDEGAGTDVHVLNLVDSCERNKSVLDRQQYVYSCVVDELERRGQLTADQVGELREREDKLDRGYRYLSLNLRPEALVVVLLPPTELLAEVVEYARFTQRRLLFMVETAEVDLIERKWSEVADVSRAEPLRLKVNLLKEGDGWAFIQSRHRLHPDGQACPKVTESAAQKVIETWKPSIGQLQTLLYGIYNEMLVEQRAEARTEVSFDDIKDLFFSMNRTGRGFEGHG</sequence>
<name>A0ABV9YDB3_9PSEU</name>
<dbReference type="Proteomes" id="UP001595833">
    <property type="component" value="Unassembled WGS sequence"/>
</dbReference>
<dbReference type="RefSeq" id="WP_344035488.1">
    <property type="nucleotide sequence ID" value="NZ_BAAAKE010000003.1"/>
</dbReference>
<keyword evidence="2" id="KW-1185">Reference proteome</keyword>
<evidence type="ECO:0008006" key="3">
    <source>
        <dbReference type="Google" id="ProtNLM"/>
    </source>
</evidence>
<protein>
    <recommendedName>
        <fullName evidence="3">Dynamin family protein</fullName>
    </recommendedName>
</protein>
<gene>
    <name evidence="1" type="ORF">ACFPFM_38245</name>
</gene>
<evidence type="ECO:0000313" key="2">
    <source>
        <dbReference type="Proteomes" id="UP001595833"/>
    </source>
</evidence>